<dbReference type="PANTHER" id="PTHR48016">
    <property type="entry name" value="MAP KINASE KINASE KINASE SSK2-RELATED-RELATED"/>
    <property type="match status" value="1"/>
</dbReference>
<keyword evidence="2" id="KW-0547">Nucleotide-binding</keyword>
<dbReference type="CDD" id="cd06606">
    <property type="entry name" value="STKc_MAPKKK"/>
    <property type="match status" value="1"/>
</dbReference>
<gene>
    <name evidence="7" type="ORF">NAES01612_LOCUS24540</name>
</gene>
<accession>A0A7S4PJM4</accession>
<dbReference type="GO" id="GO:0004672">
    <property type="term" value="F:protein kinase activity"/>
    <property type="evidence" value="ECO:0007669"/>
    <property type="project" value="InterPro"/>
</dbReference>
<dbReference type="PROSITE" id="PS50011">
    <property type="entry name" value="PROTEIN_KINASE_DOM"/>
    <property type="match status" value="1"/>
</dbReference>
<evidence type="ECO:0000256" key="4">
    <source>
        <dbReference type="ARBA" id="ARBA00022840"/>
    </source>
</evidence>
<dbReference type="InterPro" id="IPR008271">
    <property type="entry name" value="Ser/Thr_kinase_AS"/>
</dbReference>
<dbReference type="AlphaFoldDB" id="A0A7S4PJM4"/>
<reference evidence="7" key="1">
    <citation type="submission" date="2021-01" db="EMBL/GenBank/DDBJ databases">
        <authorList>
            <person name="Corre E."/>
            <person name="Pelletier E."/>
            <person name="Niang G."/>
            <person name="Scheremetjew M."/>
            <person name="Finn R."/>
            <person name="Kale V."/>
            <person name="Holt S."/>
            <person name="Cochrane G."/>
            <person name="Meng A."/>
            <person name="Brown T."/>
            <person name="Cohen L."/>
        </authorList>
    </citation>
    <scope>NUCLEOTIDE SEQUENCE</scope>
    <source>
        <strain evidence="7">SoJaBio B1-5/56/2</strain>
    </source>
</reference>
<dbReference type="GO" id="GO:0005524">
    <property type="term" value="F:ATP binding"/>
    <property type="evidence" value="ECO:0007669"/>
    <property type="project" value="UniProtKB-KW"/>
</dbReference>
<dbReference type="Pfam" id="PF00069">
    <property type="entry name" value="Pkinase"/>
    <property type="match status" value="1"/>
</dbReference>
<evidence type="ECO:0000259" key="6">
    <source>
        <dbReference type="PROSITE" id="PS50011"/>
    </source>
</evidence>
<dbReference type="Gene3D" id="1.10.510.10">
    <property type="entry name" value="Transferase(Phosphotransferase) domain 1"/>
    <property type="match status" value="1"/>
</dbReference>
<evidence type="ECO:0000256" key="2">
    <source>
        <dbReference type="ARBA" id="ARBA00022741"/>
    </source>
</evidence>
<feature type="region of interest" description="Disordered" evidence="5">
    <location>
        <begin position="1"/>
        <end position="38"/>
    </location>
</feature>
<evidence type="ECO:0000256" key="1">
    <source>
        <dbReference type="ARBA" id="ARBA00022679"/>
    </source>
</evidence>
<organism evidence="7">
    <name type="scientific">Paramoeba aestuarina</name>
    <dbReference type="NCBI Taxonomy" id="180227"/>
    <lineage>
        <taxon>Eukaryota</taxon>
        <taxon>Amoebozoa</taxon>
        <taxon>Discosea</taxon>
        <taxon>Flabellinia</taxon>
        <taxon>Dactylopodida</taxon>
        <taxon>Paramoebidae</taxon>
        <taxon>Paramoeba</taxon>
    </lineage>
</organism>
<feature type="compositionally biased region" description="Acidic residues" evidence="5">
    <location>
        <begin position="12"/>
        <end position="33"/>
    </location>
</feature>
<name>A0A7S4PJM4_9EUKA</name>
<evidence type="ECO:0000256" key="5">
    <source>
        <dbReference type="SAM" id="MobiDB-lite"/>
    </source>
</evidence>
<evidence type="ECO:0000256" key="3">
    <source>
        <dbReference type="ARBA" id="ARBA00022777"/>
    </source>
</evidence>
<keyword evidence="4" id="KW-0067">ATP-binding</keyword>
<sequence length="355" mass="40235">MNAFLDQYGGDNVDDDDSDSEYEDDISDDEDDWEKLKSPIQRSTEKVTCLQINESQSLCTRAEFAMKFEHKDDVFSLKGKKLEILEELGKGSQATVWKGAIDGRLVALKQINLAVEKKDQKNEIRRAVKYEVDLMKTKNHRNVMQYFGSFYSSKTQELNIITEICSGGPLTKYIQDQGCFTEVLCAHVLLQTLEGLAFIHSHRILHRDIKPDNLLVDLDGSVKLVDFGIAAQVQAHDQYRNSSVGTPWYTAPEVINGEDYSYACDIWSLGCTVIEMITGKPPFYHLNAVQTLQTMVEELPPLPATLSPELTDFLSSIFTRDWNHRPTAEDLIAHPFITHNLVNGYEKTIFLSLDS</sequence>
<dbReference type="InterPro" id="IPR050538">
    <property type="entry name" value="MAP_kinase_kinase_kinase"/>
</dbReference>
<feature type="domain" description="Protein kinase" evidence="6">
    <location>
        <begin position="82"/>
        <end position="337"/>
    </location>
</feature>
<dbReference type="InterPro" id="IPR000719">
    <property type="entry name" value="Prot_kinase_dom"/>
</dbReference>
<keyword evidence="1" id="KW-0808">Transferase</keyword>
<dbReference type="PROSITE" id="PS00108">
    <property type="entry name" value="PROTEIN_KINASE_ST"/>
    <property type="match status" value="1"/>
</dbReference>
<dbReference type="SUPFAM" id="SSF56112">
    <property type="entry name" value="Protein kinase-like (PK-like)"/>
    <property type="match status" value="1"/>
</dbReference>
<dbReference type="EMBL" id="HBKR01037593">
    <property type="protein sequence ID" value="CAE2336880.1"/>
    <property type="molecule type" value="Transcribed_RNA"/>
</dbReference>
<evidence type="ECO:0000313" key="7">
    <source>
        <dbReference type="EMBL" id="CAE2336880.1"/>
    </source>
</evidence>
<proteinExistence type="predicted"/>
<keyword evidence="3" id="KW-0418">Kinase</keyword>
<dbReference type="PANTHER" id="PTHR48016:SF56">
    <property type="entry name" value="MAPKK KINASE"/>
    <property type="match status" value="1"/>
</dbReference>
<protein>
    <recommendedName>
        <fullName evidence="6">Protein kinase domain-containing protein</fullName>
    </recommendedName>
</protein>
<dbReference type="InterPro" id="IPR011009">
    <property type="entry name" value="Kinase-like_dom_sf"/>
</dbReference>
<dbReference type="SMART" id="SM00220">
    <property type="entry name" value="S_TKc"/>
    <property type="match status" value="1"/>
</dbReference>